<evidence type="ECO:0000256" key="1">
    <source>
        <dbReference type="ARBA" id="ARBA00005417"/>
    </source>
</evidence>
<protein>
    <submittedName>
        <fullName evidence="6">ABC-type multidrug transport system ATPase subunit</fullName>
    </submittedName>
</protein>
<dbReference type="InterPro" id="IPR003439">
    <property type="entry name" value="ABC_transporter-like_ATP-bd"/>
</dbReference>
<keyword evidence="7" id="KW-1185">Reference proteome</keyword>
<dbReference type="GO" id="GO:0016887">
    <property type="term" value="F:ATP hydrolysis activity"/>
    <property type="evidence" value="ECO:0007669"/>
    <property type="project" value="InterPro"/>
</dbReference>
<comment type="caution">
    <text evidence="6">The sequence shown here is derived from an EMBL/GenBank/DDBJ whole genome shotgun (WGS) entry which is preliminary data.</text>
</comment>
<proteinExistence type="inferred from homology"/>
<gene>
    <name evidence="6" type="ORF">HDA33_001555</name>
</gene>
<accession>A0A7W9JJF6</accession>
<dbReference type="PANTHER" id="PTHR43335">
    <property type="entry name" value="ABC TRANSPORTER, ATP-BINDING PROTEIN"/>
    <property type="match status" value="1"/>
</dbReference>
<dbReference type="PROSITE" id="PS50893">
    <property type="entry name" value="ABC_TRANSPORTER_2"/>
    <property type="match status" value="1"/>
</dbReference>
<feature type="domain" description="ABC transporter" evidence="5">
    <location>
        <begin position="19"/>
        <end position="239"/>
    </location>
</feature>
<keyword evidence="3" id="KW-0547">Nucleotide-binding</keyword>
<dbReference type="InterPro" id="IPR027417">
    <property type="entry name" value="P-loop_NTPase"/>
</dbReference>
<dbReference type="PROSITE" id="PS00211">
    <property type="entry name" value="ABC_TRANSPORTER_1"/>
    <property type="match status" value="1"/>
</dbReference>
<evidence type="ECO:0000259" key="5">
    <source>
        <dbReference type="PROSITE" id="PS50893"/>
    </source>
</evidence>
<keyword evidence="2" id="KW-0813">Transport</keyword>
<keyword evidence="4" id="KW-0067">ATP-binding</keyword>
<dbReference type="Pfam" id="PF00005">
    <property type="entry name" value="ABC_tran"/>
    <property type="match status" value="1"/>
</dbReference>
<dbReference type="RefSeq" id="WP_184172333.1">
    <property type="nucleotide sequence ID" value="NZ_BAABAG010000013.1"/>
</dbReference>
<evidence type="ECO:0000313" key="6">
    <source>
        <dbReference type="EMBL" id="MBB5848991.1"/>
    </source>
</evidence>
<dbReference type="InterPro" id="IPR017871">
    <property type="entry name" value="ABC_transporter-like_CS"/>
</dbReference>
<evidence type="ECO:0000256" key="2">
    <source>
        <dbReference type="ARBA" id="ARBA00022448"/>
    </source>
</evidence>
<dbReference type="Gene3D" id="3.40.50.300">
    <property type="entry name" value="P-loop containing nucleotide triphosphate hydrolases"/>
    <property type="match status" value="1"/>
</dbReference>
<sequence>MDGADVDGTADAVTEPALLHAEALECGYAGVPVTGRLDLVVRPGERVGVVGANAAGKSTVLRTLVGDQEPVAGRVRLEGLPVLPESAAHRRALSVLTDEDAYFPTLTVAEHLTLVALGHGVPEPDRVVDRELEYFALREAADAPPSRLSSGQRRRLLLAAALLRPFRLLALDEPEQRLDAGMRERLTARLAALEPASALVLVTHDPDVLAGAATRCLIVDGRVREAAVAEGAAWIRERT</sequence>
<name>A0A7W9JJF6_9MICC</name>
<evidence type="ECO:0000256" key="3">
    <source>
        <dbReference type="ARBA" id="ARBA00022741"/>
    </source>
</evidence>
<organism evidence="6 7">
    <name type="scientific">Micrococcus endophyticus</name>
    <dbReference type="NCBI Taxonomy" id="455343"/>
    <lineage>
        <taxon>Bacteria</taxon>
        <taxon>Bacillati</taxon>
        <taxon>Actinomycetota</taxon>
        <taxon>Actinomycetes</taxon>
        <taxon>Micrococcales</taxon>
        <taxon>Micrococcaceae</taxon>
        <taxon>Micrococcus</taxon>
    </lineage>
</organism>
<dbReference type="PANTHER" id="PTHR43335:SF11">
    <property type="entry name" value="ABC TRANSPORTER RELATED"/>
    <property type="match status" value="1"/>
</dbReference>
<dbReference type="AlphaFoldDB" id="A0A7W9JJF6"/>
<dbReference type="GO" id="GO:0005524">
    <property type="term" value="F:ATP binding"/>
    <property type="evidence" value="ECO:0007669"/>
    <property type="project" value="UniProtKB-KW"/>
</dbReference>
<reference evidence="6 7" key="1">
    <citation type="submission" date="2020-08" db="EMBL/GenBank/DDBJ databases">
        <title>Sequencing the genomes of 1000 actinobacteria strains.</title>
        <authorList>
            <person name="Klenk H.-P."/>
        </authorList>
    </citation>
    <scope>NUCLEOTIDE SEQUENCE [LARGE SCALE GENOMIC DNA]</scope>
    <source>
        <strain evidence="6 7">DSM 17945</strain>
    </source>
</reference>
<dbReference type="SMART" id="SM00382">
    <property type="entry name" value="AAA"/>
    <property type="match status" value="1"/>
</dbReference>
<dbReference type="EMBL" id="JACHMW010000001">
    <property type="protein sequence ID" value="MBB5848991.1"/>
    <property type="molecule type" value="Genomic_DNA"/>
</dbReference>
<evidence type="ECO:0000313" key="7">
    <source>
        <dbReference type="Proteomes" id="UP000567246"/>
    </source>
</evidence>
<dbReference type="Proteomes" id="UP000567246">
    <property type="component" value="Unassembled WGS sequence"/>
</dbReference>
<dbReference type="InterPro" id="IPR003593">
    <property type="entry name" value="AAA+_ATPase"/>
</dbReference>
<evidence type="ECO:0000256" key="4">
    <source>
        <dbReference type="ARBA" id="ARBA00022840"/>
    </source>
</evidence>
<dbReference type="SUPFAM" id="SSF52540">
    <property type="entry name" value="P-loop containing nucleoside triphosphate hydrolases"/>
    <property type="match status" value="1"/>
</dbReference>
<comment type="similarity">
    <text evidence="1">Belongs to the ABC transporter superfamily.</text>
</comment>